<proteinExistence type="predicted"/>
<reference evidence="1 2" key="1">
    <citation type="journal article" date="2021" name="BMC Biol.">
        <title>Horizontally acquired antibacterial genes associated with adaptive radiation of ladybird beetles.</title>
        <authorList>
            <person name="Li H.S."/>
            <person name="Tang X.F."/>
            <person name="Huang Y.H."/>
            <person name="Xu Z.Y."/>
            <person name="Chen M.L."/>
            <person name="Du X.Y."/>
            <person name="Qiu B.Y."/>
            <person name="Chen P.T."/>
            <person name="Zhang W."/>
            <person name="Slipinski A."/>
            <person name="Escalona H.E."/>
            <person name="Waterhouse R.M."/>
            <person name="Zwick A."/>
            <person name="Pang H."/>
        </authorList>
    </citation>
    <scope>NUCLEOTIDE SEQUENCE [LARGE SCALE GENOMIC DNA]</scope>
    <source>
        <strain evidence="1">SYSU2018</strain>
    </source>
</reference>
<protein>
    <submittedName>
        <fullName evidence="1">Uncharacterized protein</fullName>
    </submittedName>
</protein>
<evidence type="ECO:0000313" key="1">
    <source>
        <dbReference type="EMBL" id="KAL3286819.1"/>
    </source>
</evidence>
<sequence>MQLKKTENENDQANSNPTVQFQTVSALIHSSPKPLAETCLSKLTTSNRNLASGQLDLIYPDNSVLDTNENDSFPDLFLSRLHLSGSYLDVISVVSLDDVLILPFQDIASSPTMSNVEKEIHTREQIPEPPLTFSIHTASVVSLPPRVPPDSAVVGELTQKKL</sequence>
<organism evidence="1 2">
    <name type="scientific">Cryptolaemus montrouzieri</name>
    <dbReference type="NCBI Taxonomy" id="559131"/>
    <lineage>
        <taxon>Eukaryota</taxon>
        <taxon>Metazoa</taxon>
        <taxon>Ecdysozoa</taxon>
        <taxon>Arthropoda</taxon>
        <taxon>Hexapoda</taxon>
        <taxon>Insecta</taxon>
        <taxon>Pterygota</taxon>
        <taxon>Neoptera</taxon>
        <taxon>Endopterygota</taxon>
        <taxon>Coleoptera</taxon>
        <taxon>Polyphaga</taxon>
        <taxon>Cucujiformia</taxon>
        <taxon>Coccinelloidea</taxon>
        <taxon>Coccinellidae</taxon>
        <taxon>Scymninae</taxon>
        <taxon>Scymnini</taxon>
        <taxon>Cryptolaemus</taxon>
    </lineage>
</organism>
<keyword evidence="2" id="KW-1185">Reference proteome</keyword>
<evidence type="ECO:0000313" key="2">
    <source>
        <dbReference type="Proteomes" id="UP001516400"/>
    </source>
</evidence>
<name>A0ABD2P713_9CUCU</name>
<comment type="caution">
    <text evidence="1">The sequence shown here is derived from an EMBL/GenBank/DDBJ whole genome shotgun (WGS) entry which is preliminary data.</text>
</comment>
<dbReference type="Proteomes" id="UP001516400">
    <property type="component" value="Unassembled WGS sequence"/>
</dbReference>
<accession>A0ABD2P713</accession>
<gene>
    <name evidence="1" type="ORF">HHI36_001311</name>
</gene>
<dbReference type="EMBL" id="JABFTP020000185">
    <property type="protein sequence ID" value="KAL3286819.1"/>
    <property type="molecule type" value="Genomic_DNA"/>
</dbReference>
<dbReference type="AlphaFoldDB" id="A0ABD2P713"/>